<evidence type="ECO:0008006" key="4">
    <source>
        <dbReference type="Google" id="ProtNLM"/>
    </source>
</evidence>
<organism evidence="2 3">
    <name type="scientific">Stenotrophomonas muris</name>
    <dbReference type="NCBI Taxonomy" id="2963283"/>
    <lineage>
        <taxon>Bacteria</taxon>
        <taxon>Pseudomonadati</taxon>
        <taxon>Pseudomonadota</taxon>
        <taxon>Gammaproteobacteria</taxon>
        <taxon>Lysobacterales</taxon>
        <taxon>Lysobacteraceae</taxon>
        <taxon>Stenotrophomonas</taxon>
    </lineage>
</organism>
<keyword evidence="3" id="KW-1185">Reference proteome</keyword>
<name>A0ABU5MEL6_9GAMM</name>
<evidence type="ECO:0000313" key="3">
    <source>
        <dbReference type="Proteomes" id="UP001290894"/>
    </source>
</evidence>
<dbReference type="Proteomes" id="UP001290894">
    <property type="component" value="Unassembled WGS sequence"/>
</dbReference>
<feature type="transmembrane region" description="Helical" evidence="1">
    <location>
        <begin position="66"/>
        <end position="84"/>
    </location>
</feature>
<proteinExistence type="predicted"/>
<dbReference type="EMBL" id="JAXUAC010000007">
    <property type="protein sequence ID" value="MDZ7511204.1"/>
    <property type="molecule type" value="Genomic_DNA"/>
</dbReference>
<evidence type="ECO:0000313" key="2">
    <source>
        <dbReference type="EMBL" id="MDZ7511204.1"/>
    </source>
</evidence>
<evidence type="ECO:0000256" key="1">
    <source>
        <dbReference type="SAM" id="Phobius"/>
    </source>
</evidence>
<accession>A0ABU5MEL6</accession>
<feature type="transmembrane region" description="Helical" evidence="1">
    <location>
        <begin position="12"/>
        <end position="32"/>
    </location>
</feature>
<gene>
    <name evidence="2" type="ORF">U5F72_05210</name>
</gene>
<keyword evidence="1" id="KW-0472">Membrane</keyword>
<feature type="transmembrane region" description="Helical" evidence="1">
    <location>
        <begin position="90"/>
        <end position="111"/>
    </location>
</feature>
<reference evidence="2 3" key="1">
    <citation type="submission" date="2023-12" db="EMBL/GenBank/DDBJ databases">
        <title>'Antibacterial potential of Stenotrophomonas maltophilia cystic fibrosis isolates' (manuscript under preparation).</title>
        <authorList>
            <person name="Crisan C.V."/>
            <person name="Pettis M."/>
            <person name="Goldberg J.B."/>
        </authorList>
    </citation>
    <scope>NUCLEOTIDE SEQUENCE [LARGE SCALE GENOMIC DNA]</scope>
    <source>
        <strain evidence="2 3">CCV155</strain>
    </source>
</reference>
<protein>
    <recommendedName>
        <fullName evidence="4">Transmembrane protein</fullName>
    </recommendedName>
</protein>
<keyword evidence="1" id="KW-0812">Transmembrane</keyword>
<sequence>MSASSMRPPVDPLFQFLLSTMGGVFVFLFFVARDYLRGLGWLLGSWDPNMGHAAEDALISKANRSALLIAAVLLAWAFMGPSPYRRNWEIEVMGIGTGMLLAYVVTIRLAASRVKRLLG</sequence>
<dbReference type="RefSeq" id="WP_239510492.1">
    <property type="nucleotide sequence ID" value="NZ_CP196982.1"/>
</dbReference>
<keyword evidence="1" id="KW-1133">Transmembrane helix</keyword>
<comment type="caution">
    <text evidence="2">The sequence shown here is derived from an EMBL/GenBank/DDBJ whole genome shotgun (WGS) entry which is preliminary data.</text>
</comment>